<dbReference type="InterPro" id="IPR037401">
    <property type="entry name" value="SnoaL-like"/>
</dbReference>
<reference evidence="2 3" key="1">
    <citation type="submission" date="2018-09" db="EMBL/GenBank/DDBJ databases">
        <title>Draft genome of Simplicispira sp. NY-02.</title>
        <authorList>
            <person name="Im W.T."/>
        </authorList>
    </citation>
    <scope>NUCLEOTIDE SEQUENCE [LARGE SCALE GENOMIC DNA]</scope>
    <source>
        <strain evidence="2 3">NY-02</strain>
    </source>
</reference>
<sequence length="138" mass="15186">MSAQENVEVVKDFFAATGRGDSQGLLALCTEDIEWIIPGEDWPLAGTHRGHAGLRDFLQKASETVETHFRGLPEFVTQGDRVLIVGSAWGRIKATDKTFEDDWVFAITVRDGKVTNIRENIDTQALARASQMDVAGPV</sequence>
<keyword evidence="3" id="KW-1185">Reference proteome</keyword>
<proteinExistence type="predicted"/>
<dbReference type="CDD" id="cd00531">
    <property type="entry name" value="NTF2_like"/>
    <property type="match status" value="1"/>
</dbReference>
<feature type="domain" description="SnoaL-like" evidence="1">
    <location>
        <begin position="10"/>
        <end position="116"/>
    </location>
</feature>
<dbReference type="PANTHER" id="PTHR41252">
    <property type="entry name" value="BLR2505 PROTEIN"/>
    <property type="match status" value="1"/>
</dbReference>
<dbReference type="SUPFAM" id="SSF54427">
    <property type="entry name" value="NTF2-like"/>
    <property type="match status" value="1"/>
</dbReference>
<dbReference type="Gene3D" id="3.10.450.50">
    <property type="match status" value="1"/>
</dbReference>
<evidence type="ECO:0000313" key="3">
    <source>
        <dbReference type="Proteomes" id="UP000266302"/>
    </source>
</evidence>
<dbReference type="Proteomes" id="UP000266302">
    <property type="component" value="Unassembled WGS sequence"/>
</dbReference>
<comment type="caution">
    <text evidence="2">The sequence shown here is derived from an EMBL/GenBank/DDBJ whole genome shotgun (WGS) entry which is preliminary data.</text>
</comment>
<protein>
    <submittedName>
        <fullName evidence="2">Nuclear transport factor 2 family protein</fullName>
    </submittedName>
</protein>
<dbReference type="EMBL" id="QXJC01000002">
    <property type="protein sequence ID" value="RID98873.1"/>
    <property type="molecule type" value="Genomic_DNA"/>
</dbReference>
<dbReference type="InterPro" id="IPR032710">
    <property type="entry name" value="NTF2-like_dom_sf"/>
</dbReference>
<evidence type="ECO:0000259" key="1">
    <source>
        <dbReference type="Pfam" id="PF12680"/>
    </source>
</evidence>
<dbReference type="RefSeq" id="WP_119108623.1">
    <property type="nucleotide sequence ID" value="NZ_QXJC01000002.1"/>
</dbReference>
<gene>
    <name evidence="2" type="ORF">D3F03_06630</name>
</gene>
<evidence type="ECO:0000313" key="2">
    <source>
        <dbReference type="EMBL" id="RID98873.1"/>
    </source>
</evidence>
<organism evidence="2 3">
    <name type="scientific">Simplicispira hankyongi</name>
    <dbReference type="NCBI Taxonomy" id="2315688"/>
    <lineage>
        <taxon>Bacteria</taxon>
        <taxon>Pseudomonadati</taxon>
        <taxon>Pseudomonadota</taxon>
        <taxon>Betaproteobacteria</taxon>
        <taxon>Burkholderiales</taxon>
        <taxon>Comamonadaceae</taxon>
        <taxon>Simplicispira</taxon>
    </lineage>
</organism>
<accession>A0A398CIZ1</accession>
<dbReference type="OrthoDB" id="129343at2"/>
<name>A0A398CIZ1_9BURK</name>
<dbReference type="Pfam" id="PF12680">
    <property type="entry name" value="SnoaL_2"/>
    <property type="match status" value="1"/>
</dbReference>
<dbReference type="AlphaFoldDB" id="A0A398CIZ1"/>
<dbReference type="PANTHER" id="PTHR41252:SF1">
    <property type="entry name" value="BLR2505 PROTEIN"/>
    <property type="match status" value="1"/>
</dbReference>